<evidence type="ECO:0000313" key="2">
    <source>
        <dbReference type="EMBL" id="PPQ90522.1"/>
    </source>
</evidence>
<evidence type="ECO:0000256" key="1">
    <source>
        <dbReference type="SAM" id="Phobius"/>
    </source>
</evidence>
<name>A0A409XID8_PSICY</name>
<proteinExistence type="predicted"/>
<sequence length="124" mass="14244">MRFRVTDTVSVFIAFVYVAAFLLAFEGLENVTHMDEPLKFSDIFTNPIFRNIVVSPPRDARIVLMTSIIFFEPWQMITSFVKYMLMTPSYINVLNVYAFAIGKKAGEVEAEVPTDEKDSYQRAL</sequence>
<keyword evidence="3" id="KW-1185">Reference proteome</keyword>
<dbReference type="Proteomes" id="UP000283269">
    <property type="component" value="Unassembled WGS sequence"/>
</dbReference>
<dbReference type="AlphaFoldDB" id="A0A409XID8"/>
<dbReference type="STRING" id="93625.A0A409XID8"/>
<evidence type="ECO:0000313" key="3">
    <source>
        <dbReference type="Proteomes" id="UP000283269"/>
    </source>
</evidence>
<keyword evidence="1" id="KW-1133">Transmembrane helix</keyword>
<dbReference type="EMBL" id="NHYD01001618">
    <property type="protein sequence ID" value="PPQ90522.1"/>
    <property type="molecule type" value="Genomic_DNA"/>
</dbReference>
<accession>A0A409XID8</accession>
<dbReference type="OrthoDB" id="26569at2759"/>
<protein>
    <submittedName>
        <fullName evidence="2">Uncharacterized protein</fullName>
    </submittedName>
</protein>
<dbReference type="InParanoid" id="A0A409XID8"/>
<reference evidence="2 3" key="1">
    <citation type="journal article" date="2018" name="Evol. Lett.">
        <title>Horizontal gene cluster transfer increased hallucinogenic mushroom diversity.</title>
        <authorList>
            <person name="Reynolds H.T."/>
            <person name="Vijayakumar V."/>
            <person name="Gluck-Thaler E."/>
            <person name="Korotkin H.B."/>
            <person name="Matheny P.B."/>
            <person name="Slot J.C."/>
        </authorList>
    </citation>
    <scope>NUCLEOTIDE SEQUENCE [LARGE SCALE GENOMIC DNA]</scope>
    <source>
        <strain evidence="2 3">2631</strain>
    </source>
</reference>
<comment type="caution">
    <text evidence="2">The sequence shown here is derived from an EMBL/GenBank/DDBJ whole genome shotgun (WGS) entry which is preliminary data.</text>
</comment>
<keyword evidence="1" id="KW-0812">Transmembrane</keyword>
<feature type="transmembrane region" description="Helical" evidence="1">
    <location>
        <begin position="7"/>
        <end position="25"/>
    </location>
</feature>
<gene>
    <name evidence="2" type="ORF">CVT25_014351</name>
</gene>
<keyword evidence="1" id="KW-0472">Membrane</keyword>
<organism evidence="2 3">
    <name type="scientific">Psilocybe cyanescens</name>
    <dbReference type="NCBI Taxonomy" id="93625"/>
    <lineage>
        <taxon>Eukaryota</taxon>
        <taxon>Fungi</taxon>
        <taxon>Dikarya</taxon>
        <taxon>Basidiomycota</taxon>
        <taxon>Agaricomycotina</taxon>
        <taxon>Agaricomycetes</taxon>
        <taxon>Agaricomycetidae</taxon>
        <taxon>Agaricales</taxon>
        <taxon>Agaricineae</taxon>
        <taxon>Strophariaceae</taxon>
        <taxon>Psilocybe</taxon>
    </lineage>
</organism>